<dbReference type="InterPro" id="IPR045584">
    <property type="entry name" value="Pilin-like"/>
</dbReference>
<accession>A0A9D1FVT9</accession>
<dbReference type="AlphaFoldDB" id="A0A9D1FVT9"/>
<organism evidence="2 3">
    <name type="scientific">Candidatus Scatenecus faecavium</name>
    <dbReference type="NCBI Taxonomy" id="2840915"/>
    <lineage>
        <taxon>Bacteria</taxon>
        <taxon>Candidatus Scatenecus</taxon>
    </lineage>
</organism>
<proteinExistence type="predicted"/>
<feature type="non-terminal residue" evidence="2">
    <location>
        <position position="1"/>
    </location>
</feature>
<dbReference type="Gene3D" id="3.30.700.10">
    <property type="entry name" value="Glycoprotein, Type 4 Pilin"/>
    <property type="match status" value="1"/>
</dbReference>
<dbReference type="InterPro" id="IPR012902">
    <property type="entry name" value="N_methyl_site"/>
</dbReference>
<feature type="transmembrane region" description="Helical" evidence="1">
    <location>
        <begin position="45"/>
        <end position="66"/>
    </location>
</feature>
<protein>
    <submittedName>
        <fullName evidence="2">Type II secretion system protein</fullName>
    </submittedName>
</protein>
<comment type="caution">
    <text evidence="2">The sequence shown here is derived from an EMBL/GenBank/DDBJ whole genome shotgun (WGS) entry which is preliminary data.</text>
</comment>
<keyword evidence="1" id="KW-1133">Transmembrane helix</keyword>
<reference evidence="2" key="2">
    <citation type="journal article" date="2021" name="PeerJ">
        <title>Extensive microbial diversity within the chicken gut microbiome revealed by metagenomics and culture.</title>
        <authorList>
            <person name="Gilroy R."/>
            <person name="Ravi A."/>
            <person name="Getino M."/>
            <person name="Pursley I."/>
            <person name="Horton D.L."/>
            <person name="Alikhan N.F."/>
            <person name="Baker D."/>
            <person name="Gharbi K."/>
            <person name="Hall N."/>
            <person name="Watson M."/>
            <person name="Adriaenssens E.M."/>
            <person name="Foster-Nyarko E."/>
            <person name="Jarju S."/>
            <person name="Secka A."/>
            <person name="Antonio M."/>
            <person name="Oren A."/>
            <person name="Chaudhuri R.R."/>
            <person name="La Ragione R."/>
            <person name="Hildebrand F."/>
            <person name="Pallen M.J."/>
        </authorList>
    </citation>
    <scope>NUCLEOTIDE SEQUENCE</scope>
    <source>
        <strain evidence="2">CHK152-2994</strain>
    </source>
</reference>
<evidence type="ECO:0000313" key="3">
    <source>
        <dbReference type="Proteomes" id="UP000824139"/>
    </source>
</evidence>
<reference evidence="2" key="1">
    <citation type="submission" date="2020-10" db="EMBL/GenBank/DDBJ databases">
        <authorList>
            <person name="Gilroy R."/>
        </authorList>
    </citation>
    <scope>NUCLEOTIDE SEQUENCE</scope>
    <source>
        <strain evidence="2">CHK152-2994</strain>
    </source>
</reference>
<dbReference type="EMBL" id="DVJO01000099">
    <property type="protein sequence ID" value="HIS82873.1"/>
    <property type="molecule type" value="Genomic_DNA"/>
</dbReference>
<dbReference type="Proteomes" id="UP000824139">
    <property type="component" value="Unassembled WGS sequence"/>
</dbReference>
<evidence type="ECO:0000256" key="1">
    <source>
        <dbReference type="SAM" id="Phobius"/>
    </source>
</evidence>
<dbReference type="NCBIfam" id="TIGR02532">
    <property type="entry name" value="IV_pilin_GFxxxE"/>
    <property type="match status" value="1"/>
</dbReference>
<evidence type="ECO:0000313" key="2">
    <source>
        <dbReference type="EMBL" id="HIS82873.1"/>
    </source>
</evidence>
<gene>
    <name evidence="2" type="ORF">IAD41_04630</name>
</gene>
<sequence length="296" mass="32863">TNFFAKKQDNNVTTNSSPLTIHSSQINETVFSPFTSHFSPFKNPAFTMAEVLITLGIIGIVAAMTLPTVINNARNKELEARFKQAYSLVYQAVLLMGNDDPQLWQTYCSVGTRDNAQFFIKDFSKYFQVVTKFDKDTTAKRDLRLLGYKQEYFYIVEKGRKKFNPDGYNDGAFAAKNGMIIFNSGCWWENSLDFVVDTNGHKGPNKFGYDVFYFQIAQNNQLLPSSINSSFQSAHSEGAGCCSFGGTTDGGLCDSSDGGFGGGSWSNNGSACSKFALMDRFPGDEGKPYWKNLPQP</sequence>
<name>A0A9D1FVT9_9BACT</name>
<keyword evidence="1" id="KW-0812">Transmembrane</keyword>
<dbReference type="SUPFAM" id="SSF54523">
    <property type="entry name" value="Pili subunits"/>
    <property type="match status" value="1"/>
</dbReference>
<keyword evidence="1" id="KW-0472">Membrane</keyword>